<dbReference type="GO" id="GO:0047617">
    <property type="term" value="F:fatty acyl-CoA hydrolase activity"/>
    <property type="evidence" value="ECO:0007669"/>
    <property type="project" value="TreeGrafter"/>
</dbReference>
<dbReference type="InterPro" id="IPR050563">
    <property type="entry name" value="4-hydroxybenzoyl-CoA_TE"/>
</dbReference>
<dbReference type="STRING" id="54915.ADS79_15395"/>
<reference evidence="4" key="2">
    <citation type="submission" date="2015-07" db="EMBL/GenBank/DDBJ databases">
        <title>MeaNS - Measles Nucleotide Surveillance Program.</title>
        <authorList>
            <person name="Tran T."/>
            <person name="Druce J."/>
        </authorList>
    </citation>
    <scope>NUCLEOTIDE SEQUENCE</scope>
    <source>
        <strain evidence="4">DSM 9887</strain>
    </source>
</reference>
<comment type="caution">
    <text evidence="4">The sequence shown here is derived from an EMBL/GenBank/DDBJ whole genome shotgun (WGS) entry which is preliminary data.</text>
</comment>
<evidence type="ECO:0000313" key="3">
    <source>
        <dbReference type="EMBL" id="GED72623.1"/>
    </source>
</evidence>
<protein>
    <submittedName>
        <fullName evidence="3">Thioesterase</fullName>
    </submittedName>
</protein>
<comment type="similarity">
    <text evidence="1">Belongs to the 4-hydroxybenzoyl-CoA thioesterase family.</text>
</comment>
<evidence type="ECO:0000313" key="6">
    <source>
        <dbReference type="Proteomes" id="UP000319578"/>
    </source>
</evidence>
<evidence type="ECO:0000313" key="5">
    <source>
        <dbReference type="Proteomes" id="UP000036834"/>
    </source>
</evidence>
<dbReference type="Proteomes" id="UP000319578">
    <property type="component" value="Unassembled WGS sequence"/>
</dbReference>
<evidence type="ECO:0000313" key="4">
    <source>
        <dbReference type="EMBL" id="KNB71964.1"/>
    </source>
</evidence>
<keyword evidence="2" id="KW-0378">Hydrolase</keyword>
<dbReference type="NCBIfam" id="TIGR00051">
    <property type="entry name" value="YbgC/FadM family acyl-CoA thioesterase"/>
    <property type="match status" value="1"/>
</dbReference>
<dbReference type="Gene3D" id="3.10.129.10">
    <property type="entry name" value="Hotdog Thioesterase"/>
    <property type="match status" value="1"/>
</dbReference>
<dbReference type="OrthoDB" id="9801517at2"/>
<proteinExistence type="inferred from homology"/>
<name>A0A0K9YTB8_9BACL</name>
<dbReference type="CDD" id="cd00586">
    <property type="entry name" value="4HBT"/>
    <property type="match status" value="1"/>
</dbReference>
<dbReference type="Proteomes" id="UP000036834">
    <property type="component" value="Unassembled WGS sequence"/>
</dbReference>
<dbReference type="PIRSF" id="PIRSF003230">
    <property type="entry name" value="YbgC"/>
    <property type="match status" value="1"/>
</dbReference>
<evidence type="ECO:0000256" key="1">
    <source>
        <dbReference type="ARBA" id="ARBA00005953"/>
    </source>
</evidence>
<gene>
    <name evidence="4" type="ORF">ADS79_15395</name>
    <name evidence="3" type="ORF">BRE01_63250</name>
</gene>
<dbReference type="AlphaFoldDB" id="A0A0K9YTB8"/>
<dbReference type="PANTHER" id="PTHR31793:SF27">
    <property type="entry name" value="NOVEL THIOESTERASE SUPERFAMILY DOMAIN AND SAPOSIN A-TYPE DOMAIN CONTAINING PROTEIN (0610012H03RIK)"/>
    <property type="match status" value="1"/>
</dbReference>
<dbReference type="PATRIC" id="fig|54915.3.peg.2079"/>
<dbReference type="InterPro" id="IPR006684">
    <property type="entry name" value="YbgC/YbaW"/>
</dbReference>
<dbReference type="EMBL" id="BJON01000032">
    <property type="protein sequence ID" value="GED72623.1"/>
    <property type="molecule type" value="Genomic_DNA"/>
</dbReference>
<reference evidence="3 6" key="3">
    <citation type="submission" date="2019-06" db="EMBL/GenBank/DDBJ databases">
        <title>Whole genome shotgun sequence of Brevibacillus reuszeri NBRC 15719.</title>
        <authorList>
            <person name="Hosoyama A."/>
            <person name="Uohara A."/>
            <person name="Ohji S."/>
            <person name="Ichikawa N."/>
        </authorList>
    </citation>
    <scope>NUCLEOTIDE SEQUENCE [LARGE SCALE GENOMIC DNA]</scope>
    <source>
        <strain evidence="3 6">NBRC 15719</strain>
    </source>
</reference>
<dbReference type="RefSeq" id="WP_049741003.1">
    <property type="nucleotide sequence ID" value="NZ_BJON01000032.1"/>
</dbReference>
<evidence type="ECO:0000256" key="2">
    <source>
        <dbReference type="ARBA" id="ARBA00022801"/>
    </source>
</evidence>
<sequence>MQVTTEIRVRVTDLDFLGHVNNAVYMQYLECGREEWYREAGINYNQQAERGISTVVVHAGINYRKEARQGERLSIKTKPLRRGKKSFSFYQEILNEHGEIVIDATATEVCFDLRNRISVTILAEIAVHFEGLEE</sequence>
<organism evidence="4 5">
    <name type="scientific">Brevibacillus reuszeri</name>
    <dbReference type="NCBI Taxonomy" id="54915"/>
    <lineage>
        <taxon>Bacteria</taxon>
        <taxon>Bacillati</taxon>
        <taxon>Bacillota</taxon>
        <taxon>Bacilli</taxon>
        <taxon>Bacillales</taxon>
        <taxon>Paenibacillaceae</taxon>
        <taxon>Brevibacillus</taxon>
    </lineage>
</organism>
<dbReference type="PANTHER" id="PTHR31793">
    <property type="entry name" value="4-HYDROXYBENZOYL-COA THIOESTERASE FAMILY MEMBER"/>
    <property type="match status" value="1"/>
</dbReference>
<accession>A0A0K9YTB8</accession>
<dbReference type="Pfam" id="PF13279">
    <property type="entry name" value="4HBT_2"/>
    <property type="match status" value="1"/>
</dbReference>
<dbReference type="EMBL" id="LGIQ01000009">
    <property type="protein sequence ID" value="KNB71964.1"/>
    <property type="molecule type" value="Genomic_DNA"/>
</dbReference>
<dbReference type="InterPro" id="IPR029069">
    <property type="entry name" value="HotDog_dom_sf"/>
</dbReference>
<keyword evidence="6" id="KW-1185">Reference proteome</keyword>
<dbReference type="SUPFAM" id="SSF54637">
    <property type="entry name" value="Thioesterase/thiol ester dehydrase-isomerase"/>
    <property type="match status" value="1"/>
</dbReference>
<reference evidence="5" key="1">
    <citation type="submission" date="2015-07" db="EMBL/GenBank/DDBJ databases">
        <title>Genome sequencing project for genomic taxonomy and phylogenomics of Bacillus-like bacteria.</title>
        <authorList>
            <person name="Liu B."/>
            <person name="Wang J."/>
            <person name="Zhu Y."/>
            <person name="Liu G."/>
            <person name="Chen Q."/>
            <person name="Chen Z."/>
            <person name="Lan J."/>
            <person name="Che J."/>
            <person name="Ge C."/>
            <person name="Shi H."/>
            <person name="Pan Z."/>
            <person name="Liu X."/>
        </authorList>
    </citation>
    <scope>NUCLEOTIDE SEQUENCE [LARGE SCALE GENOMIC DNA]</scope>
    <source>
        <strain evidence="5">DSM 9887</strain>
    </source>
</reference>